<proteinExistence type="predicted"/>
<dbReference type="InterPro" id="IPR001680">
    <property type="entry name" value="WD40_rpt"/>
</dbReference>
<reference evidence="5 6" key="1">
    <citation type="submission" date="2018-10" db="EMBL/GenBank/DDBJ databases">
        <title>Fifty Aureobasidium pullulans genomes reveal a recombining polyextremotolerant generalist.</title>
        <authorList>
            <person name="Gostincar C."/>
            <person name="Turk M."/>
            <person name="Zajc J."/>
            <person name="Gunde-Cimerman N."/>
        </authorList>
    </citation>
    <scope>NUCLEOTIDE SEQUENCE [LARGE SCALE GENOMIC DNA]</scope>
    <source>
        <strain evidence="5 6">EXF-10507</strain>
    </source>
</reference>
<dbReference type="InterPro" id="IPR015943">
    <property type="entry name" value="WD40/YVTN_repeat-like_dom_sf"/>
</dbReference>
<dbReference type="SUPFAM" id="SSF53167">
    <property type="entry name" value="Purine and uridine phosphorylases"/>
    <property type="match status" value="1"/>
</dbReference>
<feature type="repeat" description="WD" evidence="3">
    <location>
        <begin position="1259"/>
        <end position="1295"/>
    </location>
</feature>
<evidence type="ECO:0000256" key="3">
    <source>
        <dbReference type="PROSITE-ProRule" id="PRU00221"/>
    </source>
</evidence>
<dbReference type="Gene3D" id="2.130.10.10">
    <property type="entry name" value="YVTN repeat-like/Quinoprotein amine dehydrogenase"/>
    <property type="match status" value="3"/>
</dbReference>
<dbReference type="Proteomes" id="UP000304928">
    <property type="component" value="Unassembled WGS sequence"/>
</dbReference>
<dbReference type="InterPro" id="IPR027417">
    <property type="entry name" value="P-loop_NTPase"/>
</dbReference>
<dbReference type="SUPFAM" id="SSF50998">
    <property type="entry name" value="Quinoprotein alcohol dehydrogenase-like"/>
    <property type="match status" value="1"/>
</dbReference>
<dbReference type="InterPro" id="IPR007111">
    <property type="entry name" value="NACHT_NTPase"/>
</dbReference>
<dbReference type="InterPro" id="IPR056884">
    <property type="entry name" value="NPHP3-like_N"/>
</dbReference>
<dbReference type="PROSITE" id="PS50837">
    <property type="entry name" value="NACHT"/>
    <property type="match status" value="1"/>
</dbReference>
<evidence type="ECO:0000313" key="5">
    <source>
        <dbReference type="EMBL" id="THW83683.1"/>
    </source>
</evidence>
<accession>A0A4S9AVX7</accession>
<evidence type="ECO:0000259" key="4">
    <source>
        <dbReference type="PROSITE" id="PS50837"/>
    </source>
</evidence>
<dbReference type="InterPro" id="IPR020472">
    <property type="entry name" value="WD40_PAC1"/>
</dbReference>
<dbReference type="Gene3D" id="3.40.50.300">
    <property type="entry name" value="P-loop containing nucleotide triphosphate hydrolases"/>
    <property type="match status" value="1"/>
</dbReference>
<dbReference type="PANTHER" id="PTHR19848:SF8">
    <property type="entry name" value="F-BOX AND WD REPEAT DOMAIN CONTAINING 7"/>
    <property type="match status" value="1"/>
</dbReference>
<dbReference type="InterPro" id="IPR019775">
    <property type="entry name" value="WD40_repeat_CS"/>
</dbReference>
<gene>
    <name evidence="5" type="ORF">D6D15_09407</name>
</gene>
<dbReference type="Pfam" id="PF24883">
    <property type="entry name" value="NPHP3_N"/>
    <property type="match status" value="1"/>
</dbReference>
<dbReference type="PANTHER" id="PTHR19848">
    <property type="entry name" value="WD40 REPEAT PROTEIN"/>
    <property type="match status" value="1"/>
</dbReference>
<dbReference type="PROSITE" id="PS50294">
    <property type="entry name" value="WD_REPEATS_REGION"/>
    <property type="match status" value="5"/>
</dbReference>
<feature type="repeat" description="WD" evidence="3">
    <location>
        <begin position="936"/>
        <end position="972"/>
    </location>
</feature>
<dbReference type="PRINTS" id="PR00320">
    <property type="entry name" value="GPROTEINBRPT"/>
</dbReference>
<dbReference type="SMART" id="SM00320">
    <property type="entry name" value="WD40"/>
    <property type="match status" value="12"/>
</dbReference>
<feature type="repeat" description="WD" evidence="3">
    <location>
        <begin position="1396"/>
        <end position="1422"/>
    </location>
</feature>
<dbReference type="SUPFAM" id="SSF50978">
    <property type="entry name" value="WD40 repeat-like"/>
    <property type="match status" value="1"/>
</dbReference>
<organism evidence="5 6">
    <name type="scientific">Aureobasidium pullulans</name>
    <name type="common">Black yeast</name>
    <name type="synonym">Pullularia pullulans</name>
    <dbReference type="NCBI Taxonomy" id="5580"/>
    <lineage>
        <taxon>Eukaryota</taxon>
        <taxon>Fungi</taxon>
        <taxon>Dikarya</taxon>
        <taxon>Ascomycota</taxon>
        <taxon>Pezizomycotina</taxon>
        <taxon>Dothideomycetes</taxon>
        <taxon>Dothideomycetidae</taxon>
        <taxon>Dothideales</taxon>
        <taxon>Saccotheciaceae</taxon>
        <taxon>Aureobasidium</taxon>
    </lineage>
</organism>
<dbReference type="EMBL" id="QZAR01000264">
    <property type="protein sequence ID" value="THW83683.1"/>
    <property type="molecule type" value="Genomic_DNA"/>
</dbReference>
<evidence type="ECO:0000256" key="2">
    <source>
        <dbReference type="ARBA" id="ARBA00022737"/>
    </source>
</evidence>
<keyword evidence="1 3" id="KW-0853">WD repeat</keyword>
<feature type="domain" description="NACHT" evidence="4">
    <location>
        <begin position="392"/>
        <end position="543"/>
    </location>
</feature>
<dbReference type="CDD" id="cd00200">
    <property type="entry name" value="WD40"/>
    <property type="match status" value="2"/>
</dbReference>
<dbReference type="SUPFAM" id="SSF52540">
    <property type="entry name" value="P-loop containing nucleoside triphosphate hydrolases"/>
    <property type="match status" value="1"/>
</dbReference>
<name>A0A4S9AVX7_AURPU</name>
<dbReference type="PROSITE" id="PS00678">
    <property type="entry name" value="WD_REPEATS_1"/>
    <property type="match status" value="3"/>
</dbReference>
<dbReference type="InterPro" id="IPR011047">
    <property type="entry name" value="Quinoprotein_ADH-like_sf"/>
</dbReference>
<keyword evidence="2" id="KW-0677">Repeat</keyword>
<dbReference type="InterPro" id="IPR036322">
    <property type="entry name" value="WD40_repeat_dom_sf"/>
</dbReference>
<dbReference type="GO" id="GO:0009116">
    <property type="term" value="P:nucleoside metabolic process"/>
    <property type="evidence" value="ECO:0007669"/>
    <property type="project" value="InterPro"/>
</dbReference>
<feature type="repeat" description="WD" evidence="3">
    <location>
        <begin position="1018"/>
        <end position="1050"/>
    </location>
</feature>
<feature type="repeat" description="WD" evidence="3">
    <location>
        <begin position="1060"/>
        <end position="1101"/>
    </location>
</feature>
<dbReference type="GO" id="GO:0003824">
    <property type="term" value="F:catalytic activity"/>
    <property type="evidence" value="ECO:0007669"/>
    <property type="project" value="InterPro"/>
</dbReference>
<evidence type="ECO:0000313" key="6">
    <source>
        <dbReference type="Proteomes" id="UP000304928"/>
    </source>
</evidence>
<protein>
    <submittedName>
        <fullName evidence="5">WD40 repeat-like protein</fullName>
    </submittedName>
</protein>
<dbReference type="InterPro" id="IPR035994">
    <property type="entry name" value="Nucleoside_phosphorylase_sf"/>
</dbReference>
<dbReference type="Gene3D" id="3.40.50.1580">
    <property type="entry name" value="Nucleoside phosphorylase domain"/>
    <property type="match status" value="1"/>
</dbReference>
<dbReference type="Pfam" id="PF00400">
    <property type="entry name" value="WD40"/>
    <property type="match status" value="5"/>
</dbReference>
<sequence length="1577" mass="175522">MATTKKKLTHEDYVVGWICPMRVEYTAALSMLDEEHETLRQDIADENIYTLGSINGHNVALATLPKTGNSPTARVMTNMSRTFQALRFYLLVGIGGGIPVRTDDGPVRLGDVVVSEGVIQHDRGKFEASGFKLKGTLAPPPQVLLAATNTLLAKRDMTDDDPLLEHLSRIDTSKRRLKRYQFPGRRRDHVYEPSYTHLVKGATCDEAKCDPSKRILRGPSYETLDSQVVEQPDITIHQGTILSGETVMKNGAQRDAIAKPLDAICYECEAAGAMSSVPCLVVRGISDYADSHKNDDWHGFGSAVAAAYARQLFFHLPIDKVKECSVPLQDIADIKEARQVISQKLALLDNHSPKEATFDSYDERKNNQCLPGTRVDLLADIQDWSTSSHSKSIFWLNGIAGAGKSTISRSVAEQFNTTGCLGANFFFKRGDGDRANAKKLFPTLARQLARHIPDILGKLLKVLETEPDIPSKSLREQFEKLIYQPLVSVQDDGAGTQTPVYVIVIDALDECNDASDIRTILKLIVLFNGLQKLKLRVFVTSRPELPIRHEFQDMQDNIHHVVILHEIPQHIIAHDIEAFFRSEFEELASTLRNDDRQDWPGDESICKLVNMAVPLFIFASTVCRFVKDPTRNPVHQLQAILKQRHRNSKLDATYRPVLEQMCLGRDKEDQGRWASDFRQVVGVIITVFEPLSIASLETLLQPDDFDIRLTLAALHSVLDASDSKERPVRLFHLSFHDYLVDPNQCPRAFLINEPALHAQIAGMCVRLMSRHLRRDLCQLRKPGTTRNEIGQQTLKKFLPAELRYACRYWIQHADQGKNPIYDGDHIHNFLNQHMLHWLEALALMGDLAMSIEMFDMLYLLAEGAEGTQIRAFVHDAKRFVLQNQYILDKSPLQMYYSALIFSPNHSIIRQKFWLGAEWLKVAPVVEDSWGACLQTLEGHQDEVLAVCFSPDGKLLASASEDKTIRLWDAKTGAMHGIIQNDSSPPSAISLSPDNRLIGSAHLDVRLWNAVTGLITFLLKVHTGPVEILAASRNGKLVASGSRNGEICVWDAVVGEPRCLFKGHSTSVRAIAFMHDDATICSADKHGCIHFWELSTGAVINKFDTRVTAHRITFSPDGKLLAVAGLNELSELFDTATGSPLSVNVGHREQVDGIEFSPNGTVLATGSQDHTIKLWDVSIESSHDTLDTSIVATIVVSPRGRLVTSCRAGLRKLWSTHTGRLELEGDAVAFNQNEELVAYALQNHTINLQNLATRAPPLMLDGHAGLVSKLVFSPDDKLLASASSDQTVNLWDVETGALCFEFSYAHTILEVVFSPDGKLLAIVLNSDTVVLESMTKGTRYRRLHAPKGLRYVMFSPDGMLLASRSNSGMGWVSRMWNTTTKNQIELDNHVILGSLLFTFSPSSRLVVFASGEGILKLWDVTSGVVNNILGGTEMRRLRNEAQIIVFSPDGNLIASAGKTDIMLWDVESRALVDRFAVDPAGPWITSLSFSPDGRHLRSNLGYHRLQTNDSSCSDDRSFLSIREDWILFGTSPFLWLPTDFRPVSSRCSVGIATVALVRPNGHPLIMTFDMTELECLFS</sequence>
<evidence type="ECO:0000256" key="1">
    <source>
        <dbReference type="ARBA" id="ARBA00022574"/>
    </source>
</evidence>
<dbReference type="Pfam" id="PF01048">
    <property type="entry name" value="PNP_UDP_1"/>
    <property type="match status" value="1"/>
</dbReference>
<dbReference type="InterPro" id="IPR000845">
    <property type="entry name" value="Nucleoside_phosphorylase_d"/>
</dbReference>
<comment type="caution">
    <text evidence="5">The sequence shown here is derived from an EMBL/GenBank/DDBJ whole genome shotgun (WGS) entry which is preliminary data.</text>
</comment>
<feature type="repeat" description="WD" evidence="3">
    <location>
        <begin position="1143"/>
        <end position="1184"/>
    </location>
</feature>
<dbReference type="PROSITE" id="PS50082">
    <property type="entry name" value="WD_REPEATS_2"/>
    <property type="match status" value="6"/>
</dbReference>